<dbReference type="EMBL" id="MHNW01000009">
    <property type="protein sequence ID" value="OGZ54273.1"/>
    <property type="molecule type" value="Genomic_DNA"/>
</dbReference>
<evidence type="ECO:0000313" key="1">
    <source>
        <dbReference type="EMBL" id="OGZ54273.1"/>
    </source>
</evidence>
<comment type="caution">
    <text evidence="1">The sequence shown here is derived from an EMBL/GenBank/DDBJ whole genome shotgun (WGS) entry which is preliminary data.</text>
</comment>
<name>A0A1G2GVR6_9BACT</name>
<organism evidence="1 2">
    <name type="scientific">Candidatus Ryanbacteria bacterium RIFCSPLOWO2_01_FULL_48_26</name>
    <dbReference type="NCBI Taxonomy" id="1802126"/>
    <lineage>
        <taxon>Bacteria</taxon>
        <taxon>Candidatus Ryaniibacteriota</taxon>
    </lineage>
</organism>
<reference evidence="1 2" key="1">
    <citation type="journal article" date="2016" name="Nat. Commun.">
        <title>Thousands of microbial genomes shed light on interconnected biogeochemical processes in an aquifer system.</title>
        <authorList>
            <person name="Anantharaman K."/>
            <person name="Brown C.T."/>
            <person name="Hug L.A."/>
            <person name="Sharon I."/>
            <person name="Castelle C.J."/>
            <person name="Probst A.J."/>
            <person name="Thomas B.C."/>
            <person name="Singh A."/>
            <person name="Wilkins M.J."/>
            <person name="Karaoz U."/>
            <person name="Brodie E.L."/>
            <person name="Williams K.H."/>
            <person name="Hubbard S.S."/>
            <person name="Banfield J.F."/>
        </authorList>
    </citation>
    <scope>NUCLEOTIDE SEQUENCE [LARGE SCALE GENOMIC DNA]</scope>
</reference>
<gene>
    <name evidence="1" type="ORF">A3B25_02565</name>
</gene>
<evidence type="ECO:0000313" key="2">
    <source>
        <dbReference type="Proteomes" id="UP000179106"/>
    </source>
</evidence>
<accession>A0A1G2GVR6</accession>
<proteinExistence type="predicted"/>
<dbReference type="Proteomes" id="UP000179106">
    <property type="component" value="Unassembled WGS sequence"/>
</dbReference>
<sequence>MRQVVVTKSQRTPNEVDRLQEKIQSLRDGCEHDFRLLRKVKLPESKVKGIFILGSHHGEVDECILRCLHCSQTKSLDLLKTCPWCLEKLKAGQIEGYGSREKYFGQKHLYYSAKRYTCKSCNFIGVTDEWDQ</sequence>
<protein>
    <submittedName>
        <fullName evidence="1">Uncharacterized protein</fullName>
    </submittedName>
</protein>
<dbReference type="AlphaFoldDB" id="A0A1G2GVR6"/>